<dbReference type="PROSITE" id="PS51720">
    <property type="entry name" value="G_AIG1"/>
    <property type="match status" value="1"/>
</dbReference>
<evidence type="ECO:0000256" key="1">
    <source>
        <dbReference type="ARBA" id="ARBA00008535"/>
    </source>
</evidence>
<dbReference type="EMBL" id="PZQS01000003">
    <property type="protein sequence ID" value="PVD35175.1"/>
    <property type="molecule type" value="Genomic_DNA"/>
</dbReference>
<keyword evidence="3" id="KW-0342">GTP-binding</keyword>
<dbReference type="InterPro" id="IPR027417">
    <property type="entry name" value="P-loop_NTPase"/>
</dbReference>
<dbReference type="Proteomes" id="UP000245119">
    <property type="component" value="Linkage Group LG3"/>
</dbReference>
<sequence length="564" mass="64499">MIIVFTEGDKLKSACQTIEEALDKAPDGLKQILNACEYRYVVFDNMAAYNQHQVNRFLDIGQKMTKANCNKPYTCPDYMLVGDSLNEEDLENDEGRRKERERLQYLHEASQGRLGGGDKCRPGLSHSCRSQGGGIHQPELLRHLTADHVTDNLQKSKRLPLAQCLALKSAIKMFANESSALKAAEPSECHDSGHQDTAKCLTKHTTVAAHDEGETFRLLLVGKTGAGKSTTGNTILGEDFFDSEASFDSVTDLCQLKRSQRSGENIEILDSPGLFDTRKGHEAVATAIAKSVAGMNPGPHAILYVIKIGRYTEEEEGVYNRLLELFDKDLASYTIVVFTGGDSIKSGRNMDDMLANAPESLKRIFRACQNRYVVFNNMVSDKQPQVDLLLQKVRELVAANGGKPYTCPKYFHIGEAMEEEVRKKMAKVEKQHLQSKQYVQELEAKAKQAEEAVVREKEEFEKKEQARQKEMRELEAKRTAQLESLKQQLEQQQMSEERRRQETEAFLKKLEEDRRQQMREMEEERKLEQENLNRKEEEMNTMIESRMKRRGNFEKKWRELTTRR</sequence>
<dbReference type="InterPro" id="IPR006703">
    <property type="entry name" value="G_AIG1"/>
</dbReference>
<keyword evidence="2" id="KW-0547">Nucleotide-binding</keyword>
<dbReference type="OrthoDB" id="431287at2759"/>
<evidence type="ECO:0000259" key="5">
    <source>
        <dbReference type="PROSITE" id="PS51720"/>
    </source>
</evidence>
<dbReference type="PANTHER" id="PTHR10903">
    <property type="entry name" value="GTPASE, IMAP FAMILY MEMBER-RELATED"/>
    <property type="match status" value="1"/>
</dbReference>
<dbReference type="AlphaFoldDB" id="A0A2T7PP41"/>
<protein>
    <recommendedName>
        <fullName evidence="5">AIG1-type G domain-containing protein</fullName>
    </recommendedName>
</protein>
<feature type="region of interest" description="Disordered" evidence="4">
    <location>
        <begin position="486"/>
        <end position="549"/>
    </location>
</feature>
<dbReference type="SUPFAM" id="SSF52540">
    <property type="entry name" value="P-loop containing nucleoside triphosphate hydrolases"/>
    <property type="match status" value="1"/>
</dbReference>
<feature type="compositionally biased region" description="Basic and acidic residues" evidence="4">
    <location>
        <begin position="495"/>
        <end position="538"/>
    </location>
</feature>
<evidence type="ECO:0000256" key="4">
    <source>
        <dbReference type="SAM" id="MobiDB-lite"/>
    </source>
</evidence>
<evidence type="ECO:0000256" key="2">
    <source>
        <dbReference type="ARBA" id="ARBA00022741"/>
    </source>
</evidence>
<comment type="similarity">
    <text evidence="1">Belongs to the TRAFAC class TrmE-Era-EngA-EngB-Septin-like GTPase superfamily. AIG1/Toc34/Toc159-like paraseptin GTPase family. IAN subfamily.</text>
</comment>
<name>A0A2T7PP41_POMCA</name>
<dbReference type="STRING" id="400727.A0A2T7PP41"/>
<dbReference type="FunFam" id="3.40.50.300:FF:000366">
    <property type="entry name" value="GTPase, IMAP family member 2"/>
    <property type="match status" value="1"/>
</dbReference>
<comment type="caution">
    <text evidence="6">The sequence shown here is derived from an EMBL/GenBank/DDBJ whole genome shotgun (WGS) entry which is preliminary data.</text>
</comment>
<dbReference type="PANTHER" id="PTHR10903:SF184">
    <property type="entry name" value="GTP-BINDING PROTEIN A"/>
    <property type="match status" value="1"/>
</dbReference>
<proteinExistence type="inferred from homology"/>
<gene>
    <name evidence="6" type="ORF">C0Q70_06456</name>
</gene>
<keyword evidence="7" id="KW-1185">Reference proteome</keyword>
<evidence type="ECO:0000256" key="3">
    <source>
        <dbReference type="ARBA" id="ARBA00023134"/>
    </source>
</evidence>
<dbReference type="Gene3D" id="3.40.50.300">
    <property type="entry name" value="P-loop containing nucleotide triphosphate hydrolases"/>
    <property type="match status" value="2"/>
</dbReference>
<accession>A0A2T7PP41</accession>
<dbReference type="Pfam" id="PF04548">
    <property type="entry name" value="AIG1"/>
    <property type="match status" value="2"/>
</dbReference>
<evidence type="ECO:0000313" key="6">
    <source>
        <dbReference type="EMBL" id="PVD35175.1"/>
    </source>
</evidence>
<evidence type="ECO:0000313" key="7">
    <source>
        <dbReference type="Proteomes" id="UP000245119"/>
    </source>
</evidence>
<reference evidence="6 7" key="1">
    <citation type="submission" date="2018-04" db="EMBL/GenBank/DDBJ databases">
        <title>The genome of golden apple snail Pomacea canaliculata provides insight into stress tolerance and invasive adaptation.</title>
        <authorList>
            <person name="Liu C."/>
            <person name="Liu B."/>
            <person name="Ren Y."/>
            <person name="Zhang Y."/>
            <person name="Wang H."/>
            <person name="Li S."/>
            <person name="Jiang F."/>
            <person name="Yin L."/>
            <person name="Zhang G."/>
            <person name="Qian W."/>
            <person name="Fan W."/>
        </authorList>
    </citation>
    <scope>NUCLEOTIDE SEQUENCE [LARGE SCALE GENOMIC DNA]</scope>
    <source>
        <strain evidence="6">SZHN2017</strain>
        <tissue evidence="6">Muscle</tissue>
    </source>
</reference>
<dbReference type="GO" id="GO:0005525">
    <property type="term" value="F:GTP binding"/>
    <property type="evidence" value="ECO:0007669"/>
    <property type="project" value="UniProtKB-KW"/>
</dbReference>
<dbReference type="InterPro" id="IPR045058">
    <property type="entry name" value="GIMA/IAN/Toc"/>
</dbReference>
<organism evidence="6 7">
    <name type="scientific">Pomacea canaliculata</name>
    <name type="common">Golden apple snail</name>
    <dbReference type="NCBI Taxonomy" id="400727"/>
    <lineage>
        <taxon>Eukaryota</taxon>
        <taxon>Metazoa</taxon>
        <taxon>Spiralia</taxon>
        <taxon>Lophotrochozoa</taxon>
        <taxon>Mollusca</taxon>
        <taxon>Gastropoda</taxon>
        <taxon>Caenogastropoda</taxon>
        <taxon>Architaenioglossa</taxon>
        <taxon>Ampullarioidea</taxon>
        <taxon>Ampullariidae</taxon>
        <taxon>Pomacea</taxon>
    </lineage>
</organism>
<feature type="domain" description="AIG1-type G" evidence="5">
    <location>
        <begin position="213"/>
        <end position="414"/>
    </location>
</feature>